<accession>A0ABT3CCK7</accession>
<dbReference type="InterPro" id="IPR051312">
    <property type="entry name" value="Diverse_Substr_Oxidored"/>
</dbReference>
<dbReference type="Pfam" id="PF00941">
    <property type="entry name" value="FAD_binding_5"/>
    <property type="match status" value="1"/>
</dbReference>
<dbReference type="SUPFAM" id="SSF56176">
    <property type="entry name" value="FAD-binding/transporter-associated domain-like"/>
    <property type="match status" value="1"/>
</dbReference>
<keyword evidence="3" id="KW-1185">Reference proteome</keyword>
<dbReference type="PANTHER" id="PTHR42659">
    <property type="entry name" value="XANTHINE DEHYDROGENASE SUBUNIT C-RELATED"/>
    <property type="match status" value="1"/>
</dbReference>
<feature type="domain" description="FAD-binding PCMH-type" evidence="1">
    <location>
        <begin position="1"/>
        <end position="179"/>
    </location>
</feature>
<dbReference type="InterPro" id="IPR002346">
    <property type="entry name" value="Mopterin_DH_FAD-bd"/>
</dbReference>
<evidence type="ECO:0000313" key="3">
    <source>
        <dbReference type="Proteomes" id="UP001526201"/>
    </source>
</evidence>
<dbReference type="InterPro" id="IPR016166">
    <property type="entry name" value="FAD-bd_PCMH"/>
</dbReference>
<evidence type="ECO:0000313" key="2">
    <source>
        <dbReference type="EMBL" id="MCV7227200.1"/>
    </source>
</evidence>
<gene>
    <name evidence="2" type="ORF">H7J73_14285</name>
</gene>
<sequence>MDLNTVEVIDVPTRRADVWPLGPDDAVLAGGTWLFSEPQVHLRRLVDITALGWPPITLDDSGIELAATCTIQQVSTLSAELPTLRGDWTAAPLLHQCCTALLASFKVWRTATVGGNICLSFPAGAMISLAAALDGIVTIWRADGSEYQLPITDFVTGSATNVLATGDVLRAVHLPAEALRATTAFRKLAPSPLGRSGIVVIGRLDDPADGGRCAVSITAATVRPYVFEFPGVPDHAALRAAHATIPDDAWTVDAHGDPDWRRGVSLVLAGQICAELR</sequence>
<dbReference type="Gene3D" id="3.30.465.10">
    <property type="match status" value="1"/>
</dbReference>
<protein>
    <submittedName>
        <fullName evidence="2">FAD binding domain-containing protein</fullName>
    </submittedName>
</protein>
<proteinExistence type="predicted"/>
<dbReference type="Proteomes" id="UP001526201">
    <property type="component" value="Unassembled WGS sequence"/>
</dbReference>
<comment type="caution">
    <text evidence="2">The sequence shown here is derived from an EMBL/GenBank/DDBJ whole genome shotgun (WGS) entry which is preliminary data.</text>
</comment>
<dbReference type="RefSeq" id="WP_264068135.1">
    <property type="nucleotide sequence ID" value="NZ_JACKTY010000029.1"/>
</dbReference>
<evidence type="ECO:0000259" key="1">
    <source>
        <dbReference type="PROSITE" id="PS51387"/>
    </source>
</evidence>
<organism evidence="2 3">
    <name type="scientific">Mycolicibacterium komossense</name>
    <dbReference type="NCBI Taxonomy" id="1779"/>
    <lineage>
        <taxon>Bacteria</taxon>
        <taxon>Bacillati</taxon>
        <taxon>Actinomycetota</taxon>
        <taxon>Actinomycetes</taxon>
        <taxon>Mycobacteriales</taxon>
        <taxon>Mycobacteriaceae</taxon>
        <taxon>Mycolicibacterium</taxon>
    </lineage>
</organism>
<dbReference type="InterPro" id="IPR016169">
    <property type="entry name" value="FAD-bd_PCMH_sub2"/>
</dbReference>
<reference evidence="2 3" key="1">
    <citation type="journal article" date="2022" name="BMC Genomics">
        <title>Comparative genome analysis of mycobacteria focusing on tRNA and non-coding RNA.</title>
        <authorList>
            <person name="Behra P.R.K."/>
            <person name="Pettersson B.M.F."/>
            <person name="Ramesh M."/>
            <person name="Das S."/>
            <person name="Dasgupta S."/>
            <person name="Kirsebom L.A."/>
        </authorList>
    </citation>
    <scope>NUCLEOTIDE SEQUENCE [LARGE SCALE GENOMIC DNA]</scope>
    <source>
        <strain evidence="2 3">DSM 44078</strain>
    </source>
</reference>
<dbReference type="EMBL" id="JACKTY010000029">
    <property type="protein sequence ID" value="MCV7227200.1"/>
    <property type="molecule type" value="Genomic_DNA"/>
</dbReference>
<name>A0ABT3CCK7_9MYCO</name>
<dbReference type="PROSITE" id="PS51387">
    <property type="entry name" value="FAD_PCMH"/>
    <property type="match status" value="1"/>
</dbReference>
<dbReference type="PANTHER" id="PTHR42659:SF9">
    <property type="entry name" value="XANTHINE DEHYDROGENASE FAD-BINDING SUBUNIT XDHB-RELATED"/>
    <property type="match status" value="1"/>
</dbReference>
<dbReference type="InterPro" id="IPR036318">
    <property type="entry name" value="FAD-bd_PCMH-like_sf"/>
</dbReference>